<proteinExistence type="inferred from homology"/>
<dbReference type="InParanoid" id="A0A251SX20"/>
<keyword evidence="7" id="KW-1185">Reference proteome</keyword>
<keyword evidence="2" id="KW-0804">Transcription</keyword>
<dbReference type="AlphaFoldDB" id="A0A251SX20"/>
<dbReference type="Gramene" id="mRNA:HanXRQr2_Chr13g0595151">
    <property type="protein sequence ID" value="CDS:HanXRQr2_Chr13g0595151.1"/>
    <property type="gene ID" value="HanXRQr2_Chr13g0595151"/>
</dbReference>
<dbReference type="InterPro" id="IPR005202">
    <property type="entry name" value="TF_GRAS"/>
</dbReference>
<accession>A0A251SX20</accession>
<dbReference type="EMBL" id="CM007902">
    <property type="protein sequence ID" value="OTG02101.1"/>
    <property type="molecule type" value="Genomic_DNA"/>
</dbReference>
<feature type="short sequence motif" description="VHIID" evidence="3">
    <location>
        <begin position="213"/>
        <end position="217"/>
    </location>
</feature>
<dbReference type="GO" id="GO:0010014">
    <property type="term" value="P:meristem initiation"/>
    <property type="evidence" value="ECO:0000318"/>
    <property type="project" value="GO_Central"/>
</dbReference>
<evidence type="ECO:0000256" key="1">
    <source>
        <dbReference type="ARBA" id="ARBA00023015"/>
    </source>
</evidence>
<evidence type="ECO:0000256" key="2">
    <source>
        <dbReference type="ARBA" id="ARBA00023163"/>
    </source>
</evidence>
<reference evidence="5 7" key="1">
    <citation type="journal article" date="2017" name="Nature">
        <title>The sunflower genome provides insights into oil metabolism, flowering and Asterid evolution.</title>
        <authorList>
            <person name="Badouin H."/>
            <person name="Gouzy J."/>
            <person name="Grassa C.J."/>
            <person name="Murat F."/>
            <person name="Staton S.E."/>
            <person name="Cottret L."/>
            <person name="Lelandais-Briere C."/>
            <person name="Owens G.L."/>
            <person name="Carrere S."/>
            <person name="Mayjonade B."/>
            <person name="Legrand L."/>
            <person name="Gill N."/>
            <person name="Kane N.C."/>
            <person name="Bowers J.E."/>
            <person name="Hubner S."/>
            <person name="Bellec A."/>
            <person name="Berard A."/>
            <person name="Berges H."/>
            <person name="Blanchet N."/>
            <person name="Boniface M.C."/>
            <person name="Brunel D."/>
            <person name="Catrice O."/>
            <person name="Chaidir N."/>
            <person name="Claudel C."/>
            <person name="Donnadieu C."/>
            <person name="Faraut T."/>
            <person name="Fievet G."/>
            <person name="Helmstetter N."/>
            <person name="King M."/>
            <person name="Knapp S.J."/>
            <person name="Lai Z."/>
            <person name="Le Paslier M.C."/>
            <person name="Lippi Y."/>
            <person name="Lorenzon L."/>
            <person name="Mandel J.R."/>
            <person name="Marage G."/>
            <person name="Marchand G."/>
            <person name="Marquand E."/>
            <person name="Bret-Mestries E."/>
            <person name="Morien E."/>
            <person name="Nambeesan S."/>
            <person name="Nguyen T."/>
            <person name="Pegot-Espagnet P."/>
            <person name="Pouilly N."/>
            <person name="Raftis F."/>
            <person name="Sallet E."/>
            <person name="Schiex T."/>
            <person name="Thomas J."/>
            <person name="Vandecasteele C."/>
            <person name="Vares D."/>
            <person name="Vear F."/>
            <person name="Vautrin S."/>
            <person name="Crespi M."/>
            <person name="Mangin B."/>
            <person name="Burke J.M."/>
            <person name="Salse J."/>
            <person name="Munos S."/>
            <person name="Vincourt P."/>
            <person name="Rieseberg L.H."/>
            <person name="Langlade N.B."/>
        </authorList>
    </citation>
    <scope>NUCLEOTIDE SEQUENCE [LARGE SCALE GENOMIC DNA]</scope>
    <source>
        <strain evidence="7">cv. SF193</strain>
        <tissue evidence="5">Leaves</tissue>
    </source>
</reference>
<name>A0A251SX20_HELAN</name>
<protein>
    <submittedName>
        <fullName evidence="6">Putative transcription factor GRAS, Scarecrow-like protein 18/MONOCULM 1</fullName>
    </submittedName>
    <submittedName>
        <fullName evidence="5">Transcription factor GRAS family</fullName>
    </submittedName>
</protein>
<sequence>MLGSSSCSQHHQQQNQELHSQSDLFQPPPPPPTLTGQLSLPLPLLLPLHLHHHQIPPSIHLRQLLLTCAHSISQTDFTTAHGITTILLANSSPSGDSSERLIHSFTKALALRLRLHLHPTPPLSINNNFNNESWKQPLAEIQDKDAQVRPNMAQYPLDHAEASCTGFSCQNNDEILQSSYFSLNQITPFIRFSHLTANQAILEAIQQQFSQDIHILDFDIMHGFQWPPLMQAIADRHPPLTLRITATGTNLNHLRRTGDRLSKFAHSLNLTFQFFPLLLPHNHHHHTVDDVIRHLSAVVHLPNETLAVNCIHYLHRMLTNRDKLCLLLKKIKSMNPKVVTLAENESNHNHPVFISRFKESLHYYTAVFDSLEATLPPNSRERMEVEQVWFGREIADIVAAEGEDRRVRHERYLSWEMIMRLAGFRNVGLSSFNVTQAKLLLRLHYPCEGYNLEVVNDCFFLGWQNQPLFSVSSWH</sequence>
<feature type="region of interest" description="Disordered" evidence="4">
    <location>
        <begin position="1"/>
        <end position="33"/>
    </location>
</feature>
<keyword evidence="1" id="KW-0805">Transcription regulation</keyword>
<dbReference type="GO" id="GO:0003700">
    <property type="term" value="F:DNA-binding transcription factor activity"/>
    <property type="evidence" value="ECO:0000318"/>
    <property type="project" value="GO_Central"/>
</dbReference>
<feature type="compositionally biased region" description="Low complexity" evidence="4">
    <location>
        <begin position="1"/>
        <end position="22"/>
    </location>
</feature>
<dbReference type="EMBL" id="MNCJ02000328">
    <property type="protein sequence ID" value="KAF5773995.1"/>
    <property type="molecule type" value="Genomic_DNA"/>
</dbReference>
<dbReference type="OMA" id="FESWVEI"/>
<dbReference type="GO" id="GO:0043565">
    <property type="term" value="F:sequence-specific DNA binding"/>
    <property type="evidence" value="ECO:0000318"/>
    <property type="project" value="GO_Central"/>
</dbReference>
<evidence type="ECO:0000256" key="4">
    <source>
        <dbReference type="SAM" id="MobiDB-lite"/>
    </source>
</evidence>
<reference evidence="6" key="2">
    <citation type="submission" date="2017-02" db="EMBL/GenBank/DDBJ databases">
        <title>Sunflower complete genome.</title>
        <authorList>
            <person name="Langlade N."/>
            <person name="Munos S."/>
        </authorList>
    </citation>
    <scope>NUCLEOTIDE SEQUENCE [LARGE SCALE GENOMIC DNA]</scope>
    <source>
        <tissue evidence="6">Leaves</tissue>
    </source>
</reference>
<dbReference type="Pfam" id="PF03514">
    <property type="entry name" value="GRAS"/>
    <property type="match status" value="1"/>
</dbReference>
<dbReference type="PROSITE" id="PS50985">
    <property type="entry name" value="GRAS"/>
    <property type="match status" value="1"/>
</dbReference>
<evidence type="ECO:0000313" key="5">
    <source>
        <dbReference type="EMBL" id="KAF5773995.1"/>
    </source>
</evidence>
<evidence type="ECO:0000256" key="3">
    <source>
        <dbReference type="PROSITE-ProRule" id="PRU01191"/>
    </source>
</evidence>
<dbReference type="Proteomes" id="UP000215914">
    <property type="component" value="Chromosome 13"/>
</dbReference>
<dbReference type="PANTHER" id="PTHR31636">
    <property type="entry name" value="OSJNBA0084A10.13 PROTEIN-RELATED"/>
    <property type="match status" value="1"/>
</dbReference>
<organism evidence="6 7">
    <name type="scientific">Helianthus annuus</name>
    <name type="common">Common sunflower</name>
    <dbReference type="NCBI Taxonomy" id="4232"/>
    <lineage>
        <taxon>Eukaryota</taxon>
        <taxon>Viridiplantae</taxon>
        <taxon>Streptophyta</taxon>
        <taxon>Embryophyta</taxon>
        <taxon>Tracheophyta</taxon>
        <taxon>Spermatophyta</taxon>
        <taxon>Magnoliopsida</taxon>
        <taxon>eudicotyledons</taxon>
        <taxon>Gunneridae</taxon>
        <taxon>Pentapetalae</taxon>
        <taxon>asterids</taxon>
        <taxon>campanulids</taxon>
        <taxon>Asterales</taxon>
        <taxon>Asteraceae</taxon>
        <taxon>Asteroideae</taxon>
        <taxon>Heliantheae alliance</taxon>
        <taxon>Heliantheae</taxon>
        <taxon>Helianthus</taxon>
    </lineage>
</organism>
<evidence type="ECO:0000313" key="6">
    <source>
        <dbReference type="EMBL" id="OTG02101.1"/>
    </source>
</evidence>
<feature type="region of interest" description="SAW" evidence="3">
    <location>
        <begin position="399"/>
        <end position="475"/>
    </location>
</feature>
<dbReference type="GO" id="GO:0005634">
    <property type="term" value="C:nucleus"/>
    <property type="evidence" value="ECO:0000318"/>
    <property type="project" value="GO_Central"/>
</dbReference>
<gene>
    <name evidence="6" type="ORF">HannXRQ_Chr13g0409301</name>
    <name evidence="5" type="ORF">HanXRQr2_Chr13g0595151</name>
</gene>
<dbReference type="FunCoup" id="A0A251SX20">
    <property type="interactions" value="1175"/>
</dbReference>
<dbReference type="GO" id="GO:0006355">
    <property type="term" value="P:regulation of DNA-templated transcription"/>
    <property type="evidence" value="ECO:0000318"/>
    <property type="project" value="GO_Central"/>
</dbReference>
<dbReference type="OrthoDB" id="1882904at2759"/>
<comment type="similarity">
    <text evidence="3">Belongs to the GRAS family.</text>
</comment>
<comment type="caution">
    <text evidence="3">Lacks conserved residue(s) required for the propagation of feature annotation.</text>
</comment>
<reference evidence="5" key="3">
    <citation type="submission" date="2020-06" db="EMBL/GenBank/DDBJ databases">
        <title>Helianthus annuus Genome sequencing and assembly Release 2.</title>
        <authorList>
            <person name="Gouzy J."/>
            <person name="Langlade N."/>
            <person name="Munos S."/>
        </authorList>
    </citation>
    <scope>NUCLEOTIDE SEQUENCE</scope>
    <source>
        <tissue evidence="5">Leaves</tissue>
    </source>
</reference>
<evidence type="ECO:0000313" key="7">
    <source>
        <dbReference type="Proteomes" id="UP000215914"/>
    </source>
</evidence>